<dbReference type="AlphaFoldDB" id="D0LKC8"/>
<keyword evidence="3 5" id="KW-1133">Transmembrane helix</keyword>
<dbReference type="Pfam" id="PF13519">
    <property type="entry name" value="VWA_2"/>
    <property type="match status" value="1"/>
</dbReference>
<dbReference type="SUPFAM" id="SSF53300">
    <property type="entry name" value="vWA-like"/>
    <property type="match status" value="1"/>
</dbReference>
<dbReference type="KEGG" id="hoh:Hoch_0523"/>
<dbReference type="InterPro" id="IPR036465">
    <property type="entry name" value="vWFA_dom_sf"/>
</dbReference>
<gene>
    <name evidence="7" type="ordered locus">Hoch_0523</name>
</gene>
<protein>
    <submittedName>
        <fullName evidence="7">von Willebrand factor type A</fullName>
    </submittedName>
</protein>
<evidence type="ECO:0000256" key="4">
    <source>
        <dbReference type="ARBA" id="ARBA00023136"/>
    </source>
</evidence>
<organism evidence="7 8">
    <name type="scientific">Haliangium ochraceum (strain DSM 14365 / JCM 11303 / SMP-2)</name>
    <dbReference type="NCBI Taxonomy" id="502025"/>
    <lineage>
        <taxon>Bacteria</taxon>
        <taxon>Pseudomonadati</taxon>
        <taxon>Myxococcota</taxon>
        <taxon>Polyangia</taxon>
        <taxon>Haliangiales</taxon>
        <taxon>Kofleriaceae</taxon>
        <taxon>Haliangium</taxon>
    </lineage>
</organism>
<evidence type="ECO:0000256" key="2">
    <source>
        <dbReference type="ARBA" id="ARBA00022692"/>
    </source>
</evidence>
<dbReference type="HOGENOM" id="CLU_024570_0_1_7"/>
<keyword evidence="1" id="KW-1003">Cell membrane</keyword>
<feature type="transmembrane region" description="Helical" evidence="5">
    <location>
        <begin position="316"/>
        <end position="336"/>
    </location>
</feature>
<dbReference type="STRING" id="502025.Hoch_0523"/>
<dbReference type="Gene3D" id="3.40.50.410">
    <property type="entry name" value="von Willebrand factor, type A domain"/>
    <property type="match status" value="1"/>
</dbReference>
<keyword evidence="8" id="KW-1185">Reference proteome</keyword>
<dbReference type="PANTHER" id="PTHR22550:SF5">
    <property type="entry name" value="LEUCINE ZIPPER PROTEIN 4"/>
    <property type="match status" value="1"/>
</dbReference>
<dbReference type="OrthoDB" id="9807628at2"/>
<feature type="transmembrane region" description="Helical" evidence="5">
    <location>
        <begin position="6"/>
        <end position="29"/>
    </location>
</feature>
<dbReference type="EMBL" id="CP001804">
    <property type="protein sequence ID" value="ACY13162.1"/>
    <property type="molecule type" value="Genomic_DNA"/>
</dbReference>
<feature type="transmembrane region" description="Helical" evidence="5">
    <location>
        <begin position="59"/>
        <end position="77"/>
    </location>
</feature>
<dbReference type="InterPro" id="IPR050768">
    <property type="entry name" value="UPF0353/GerABKA_families"/>
</dbReference>
<dbReference type="PROSITE" id="PS50234">
    <property type="entry name" value="VWFA"/>
    <property type="match status" value="1"/>
</dbReference>
<evidence type="ECO:0000256" key="3">
    <source>
        <dbReference type="ARBA" id="ARBA00022989"/>
    </source>
</evidence>
<reference evidence="7 8" key="1">
    <citation type="journal article" date="2010" name="Stand. Genomic Sci.">
        <title>Complete genome sequence of Haliangium ochraceum type strain (SMP-2).</title>
        <authorList>
            <consortium name="US DOE Joint Genome Institute (JGI-PGF)"/>
            <person name="Ivanova N."/>
            <person name="Daum C."/>
            <person name="Lang E."/>
            <person name="Abt B."/>
            <person name="Kopitz M."/>
            <person name="Saunders E."/>
            <person name="Lapidus A."/>
            <person name="Lucas S."/>
            <person name="Glavina Del Rio T."/>
            <person name="Nolan M."/>
            <person name="Tice H."/>
            <person name="Copeland A."/>
            <person name="Cheng J.F."/>
            <person name="Chen F."/>
            <person name="Bruce D."/>
            <person name="Goodwin L."/>
            <person name="Pitluck S."/>
            <person name="Mavromatis K."/>
            <person name="Pati A."/>
            <person name="Mikhailova N."/>
            <person name="Chen A."/>
            <person name="Palaniappan K."/>
            <person name="Land M."/>
            <person name="Hauser L."/>
            <person name="Chang Y.J."/>
            <person name="Jeffries C.D."/>
            <person name="Detter J.C."/>
            <person name="Brettin T."/>
            <person name="Rohde M."/>
            <person name="Goker M."/>
            <person name="Bristow J."/>
            <person name="Markowitz V."/>
            <person name="Eisen J.A."/>
            <person name="Hugenholtz P."/>
            <person name="Kyrpides N.C."/>
            <person name="Klenk H.P."/>
        </authorList>
    </citation>
    <scope>NUCLEOTIDE SEQUENCE [LARGE SCALE GENOMIC DNA]</scope>
    <source>
        <strain evidence="8">DSM 14365 / CIP 107738 / JCM 11303 / AJ 13395 / SMP-2</strain>
    </source>
</reference>
<feature type="domain" description="VWFA" evidence="6">
    <location>
        <begin position="96"/>
        <end position="270"/>
    </location>
</feature>
<dbReference type="RefSeq" id="WP_012825789.1">
    <property type="nucleotide sequence ID" value="NC_013440.1"/>
</dbReference>
<dbReference type="eggNOG" id="COG2304">
    <property type="taxonomic scope" value="Bacteria"/>
</dbReference>
<sequence>MLGDVVFAHASMIHLLWPVLGAIALLAWLELRGGEVLGRFVSAVMQRRLSWRPSLGQRLARLALMLGCLVLAVLALMQPQIPGRTETVTSSEVSADIMVVLDVSRSMLADDVAPTRLARAKAEVAELSSALRGHRIGLVAFAGRASVLAPLTPDYGFFRMILDGVDTKSVSRGGTEIGQALRKAVRSFDPGPGAKMILLITDGEDHGGYAEDAAREALEAGVRVVAIGFGSEQGSQITLVDPDTGARALLTDGDGAPVVSRLDGELLRSLALTTEGVYVPAGVSAIDLETIVSQHIEPLMAAADDRSIVRKQPRQLYPWFVLGSLLGLLGAVLLGASAGRRQAL</sequence>
<evidence type="ECO:0000256" key="5">
    <source>
        <dbReference type="SAM" id="Phobius"/>
    </source>
</evidence>
<dbReference type="SMART" id="SM00327">
    <property type="entry name" value="VWA"/>
    <property type="match status" value="1"/>
</dbReference>
<dbReference type="PANTHER" id="PTHR22550">
    <property type="entry name" value="SPORE GERMINATION PROTEIN"/>
    <property type="match status" value="1"/>
</dbReference>
<proteinExistence type="predicted"/>
<evidence type="ECO:0000259" key="6">
    <source>
        <dbReference type="PROSITE" id="PS50234"/>
    </source>
</evidence>
<name>D0LKC8_HALO1</name>
<evidence type="ECO:0000256" key="1">
    <source>
        <dbReference type="ARBA" id="ARBA00022475"/>
    </source>
</evidence>
<evidence type="ECO:0000313" key="7">
    <source>
        <dbReference type="EMBL" id="ACY13162.1"/>
    </source>
</evidence>
<accession>D0LKC8</accession>
<keyword evidence="2 5" id="KW-0812">Transmembrane</keyword>
<dbReference type="Proteomes" id="UP000001880">
    <property type="component" value="Chromosome"/>
</dbReference>
<keyword evidence="4 5" id="KW-0472">Membrane</keyword>
<evidence type="ECO:0000313" key="8">
    <source>
        <dbReference type="Proteomes" id="UP000001880"/>
    </source>
</evidence>
<dbReference type="InterPro" id="IPR002035">
    <property type="entry name" value="VWF_A"/>
</dbReference>